<protein>
    <submittedName>
        <fullName evidence="8">AAA family ATPase</fullName>
    </submittedName>
</protein>
<dbReference type="PANTHER" id="PTHR35807:SF1">
    <property type="entry name" value="TRANSCRIPTIONAL REGULATOR REDD"/>
    <property type="match status" value="1"/>
</dbReference>
<dbReference type="Pfam" id="PF03704">
    <property type="entry name" value="BTAD"/>
    <property type="match status" value="1"/>
</dbReference>
<evidence type="ECO:0000256" key="6">
    <source>
        <dbReference type="SAM" id="MobiDB-lite"/>
    </source>
</evidence>
<proteinExistence type="inferred from homology"/>
<organism evidence="8 9">
    <name type="scientific">Pseudonocardia bannensis</name>
    <dbReference type="NCBI Taxonomy" id="630973"/>
    <lineage>
        <taxon>Bacteria</taxon>
        <taxon>Bacillati</taxon>
        <taxon>Actinomycetota</taxon>
        <taxon>Actinomycetes</taxon>
        <taxon>Pseudonocardiales</taxon>
        <taxon>Pseudonocardiaceae</taxon>
        <taxon>Pseudonocardia</taxon>
    </lineage>
</organism>
<evidence type="ECO:0000313" key="9">
    <source>
        <dbReference type="Proteomes" id="UP000586918"/>
    </source>
</evidence>
<dbReference type="Pfam" id="PF13424">
    <property type="entry name" value="TPR_12"/>
    <property type="match status" value="1"/>
</dbReference>
<dbReference type="InterPro" id="IPR027417">
    <property type="entry name" value="P-loop_NTPase"/>
</dbReference>
<dbReference type="Pfam" id="PF00486">
    <property type="entry name" value="Trans_reg_C"/>
    <property type="match status" value="1"/>
</dbReference>
<dbReference type="PANTHER" id="PTHR35807">
    <property type="entry name" value="TRANSCRIPTIONAL REGULATOR REDD-RELATED"/>
    <property type="match status" value="1"/>
</dbReference>
<evidence type="ECO:0000256" key="2">
    <source>
        <dbReference type="ARBA" id="ARBA00023015"/>
    </source>
</evidence>
<dbReference type="InterPro" id="IPR019734">
    <property type="entry name" value="TPR_rpt"/>
</dbReference>
<keyword evidence="4" id="KW-0804">Transcription</keyword>
<name>A0A848DN74_9PSEU</name>
<dbReference type="GO" id="GO:0006355">
    <property type="term" value="P:regulation of DNA-templated transcription"/>
    <property type="evidence" value="ECO:0007669"/>
    <property type="project" value="InterPro"/>
</dbReference>
<dbReference type="Pfam" id="PF13191">
    <property type="entry name" value="AAA_16"/>
    <property type="match status" value="1"/>
</dbReference>
<gene>
    <name evidence="8" type="ORF">HF519_20630</name>
</gene>
<dbReference type="InterPro" id="IPR051677">
    <property type="entry name" value="AfsR-DnrI-RedD_regulator"/>
</dbReference>
<dbReference type="SMART" id="SM00028">
    <property type="entry name" value="TPR"/>
    <property type="match status" value="3"/>
</dbReference>
<dbReference type="GO" id="GO:0000160">
    <property type="term" value="P:phosphorelay signal transduction system"/>
    <property type="evidence" value="ECO:0007669"/>
    <property type="project" value="InterPro"/>
</dbReference>
<dbReference type="Proteomes" id="UP000586918">
    <property type="component" value="Unassembled WGS sequence"/>
</dbReference>
<dbReference type="InterPro" id="IPR011990">
    <property type="entry name" value="TPR-like_helical_dom_sf"/>
</dbReference>
<dbReference type="InterPro" id="IPR001867">
    <property type="entry name" value="OmpR/PhoB-type_DNA-bd"/>
</dbReference>
<evidence type="ECO:0000256" key="1">
    <source>
        <dbReference type="ARBA" id="ARBA00005820"/>
    </source>
</evidence>
<dbReference type="Gene3D" id="3.40.50.300">
    <property type="entry name" value="P-loop containing nucleotide triphosphate hydrolases"/>
    <property type="match status" value="1"/>
</dbReference>
<dbReference type="InterPro" id="IPR005158">
    <property type="entry name" value="BTAD"/>
</dbReference>
<dbReference type="InterPro" id="IPR016032">
    <property type="entry name" value="Sig_transdc_resp-reg_C-effctor"/>
</dbReference>
<comment type="caution">
    <text evidence="8">The sequence shown here is derived from an EMBL/GenBank/DDBJ whole genome shotgun (WGS) entry which is preliminary data.</text>
</comment>
<dbReference type="PROSITE" id="PS51755">
    <property type="entry name" value="OMPR_PHOB"/>
    <property type="match status" value="1"/>
</dbReference>
<sequence>MSTALRLRLLGPFTVEGELAAPMPPGKARRALAVLAERHGEFVSVGTLVDALWEGDPPERADRNVAALISRLRRALGRDRIDGSAAGYRLVADDVSIDLYEAAELVETAEFELAHGRYALASTSAEHAAKLLDADVAMAGEHDDRWVEDLRRSVRRWLRRARICWSAAALELQAHDTAVEVASAALRDDPFDEEACRTVMLGHQRAGRSAAALVAYRSLRLAMSEQLGSDPSPVTQSLFLSVLRSENPASADQPTRHPHAGSPEQEPIVGRDRELAELRSLWAGAAAGSPALAVIAGEAGIGKSALVSAFAAEPRRTGGLVLTVGCFEAERSLYLQPLVEATRTVIHRMSPADIRELAGTRLGTLTELVPELTEMVGETPYARAGPELEHRRSLDALAGFFVRLSARQPVLLVVEDMQHAGRSTVEALHLLAMHWEGSRSMVVLTERTSEDPPVTGSLRDVAEWFELGPLSADDVTTLVRRSGLSYDADRLYSWTGGSPLFLTELLRHPAHVPMPPGAVTIPRSLHEAVAERLTHAGEDVALLLAQGAVLGVTFSLDEVASLSGLDVEDCARRASRALRAGLLVEQGESFRFANDIVRQVAYESVPEPVRISRHRRAAKLLESRPESAARHLAAARDWGSAARAWLIAAHAAHLAFANSESEELLGQAIDAARASGDDGQLVVALLRRGQARSDLGRHEDARADHEAALALTRELGDSELEARVLEQLGWAALYARDALVAVDLAEQATELAESAAAAPGALPSATLLLGRVRHWDGDYAGAGAAYEKVLAAEPGETTTALALAYRGALLQHQDRFAEAKAVLARAAVLCRRTGEFRPLLQTLFFTALARGDSGDFAGALRALDNARRLIDADRVGFYRAGIETTTSWIWQELGQVERARDHAVQAVDLARRGGGALELEQELHALLAVADCDLLLGRDDDAAAAVEAAAPMLDRSLPFRPRAAMRLLEMRSRWDPSQAESLLAEARNYSSSKYEALALARLGRAEEAAAVAGSTGSDLLIAQLGPPDAQRAAVGRIAESLPRELRDSFASGGRLLLPPPRTA</sequence>
<keyword evidence="9" id="KW-1185">Reference proteome</keyword>
<keyword evidence="3 5" id="KW-0238">DNA-binding</keyword>
<dbReference type="SUPFAM" id="SSF52540">
    <property type="entry name" value="P-loop containing nucleoside triphosphate hydrolases"/>
    <property type="match status" value="1"/>
</dbReference>
<dbReference type="AlphaFoldDB" id="A0A848DN74"/>
<dbReference type="InterPro" id="IPR036388">
    <property type="entry name" value="WH-like_DNA-bd_sf"/>
</dbReference>
<dbReference type="GO" id="GO:0003677">
    <property type="term" value="F:DNA binding"/>
    <property type="evidence" value="ECO:0007669"/>
    <property type="project" value="UniProtKB-UniRule"/>
</dbReference>
<dbReference type="SMART" id="SM00862">
    <property type="entry name" value="Trans_reg_C"/>
    <property type="match status" value="1"/>
</dbReference>
<dbReference type="EMBL" id="JAAXKZ010000088">
    <property type="protein sequence ID" value="NMH93936.1"/>
    <property type="molecule type" value="Genomic_DNA"/>
</dbReference>
<keyword evidence="2" id="KW-0805">Transcription regulation</keyword>
<dbReference type="InterPro" id="IPR041664">
    <property type="entry name" value="AAA_16"/>
</dbReference>
<evidence type="ECO:0000259" key="7">
    <source>
        <dbReference type="PROSITE" id="PS51755"/>
    </source>
</evidence>
<dbReference type="Gene3D" id="1.25.40.10">
    <property type="entry name" value="Tetratricopeptide repeat domain"/>
    <property type="match status" value="3"/>
</dbReference>
<evidence type="ECO:0000256" key="3">
    <source>
        <dbReference type="ARBA" id="ARBA00023125"/>
    </source>
</evidence>
<dbReference type="SMART" id="SM01043">
    <property type="entry name" value="BTAD"/>
    <property type="match status" value="1"/>
</dbReference>
<feature type="region of interest" description="Disordered" evidence="6">
    <location>
        <begin position="248"/>
        <end position="267"/>
    </location>
</feature>
<accession>A0A848DN74</accession>
<dbReference type="Gene3D" id="1.10.10.10">
    <property type="entry name" value="Winged helix-like DNA-binding domain superfamily/Winged helix DNA-binding domain"/>
    <property type="match status" value="1"/>
</dbReference>
<evidence type="ECO:0000256" key="5">
    <source>
        <dbReference type="PROSITE-ProRule" id="PRU01091"/>
    </source>
</evidence>
<reference evidence="8 9" key="1">
    <citation type="submission" date="2020-04" db="EMBL/GenBank/DDBJ databases">
        <authorList>
            <person name="Klaysubun C."/>
            <person name="Duangmal K."/>
            <person name="Lipun K."/>
        </authorList>
    </citation>
    <scope>NUCLEOTIDE SEQUENCE [LARGE SCALE GENOMIC DNA]</scope>
    <source>
        <strain evidence="8 9">DSM 45300</strain>
    </source>
</reference>
<feature type="domain" description="OmpR/PhoB-type" evidence="7">
    <location>
        <begin position="1"/>
        <end position="92"/>
    </location>
</feature>
<dbReference type="RefSeq" id="WP_169414629.1">
    <property type="nucleotide sequence ID" value="NZ_JAAXKZ010000088.1"/>
</dbReference>
<evidence type="ECO:0000256" key="4">
    <source>
        <dbReference type="ARBA" id="ARBA00023163"/>
    </source>
</evidence>
<feature type="DNA-binding region" description="OmpR/PhoB-type" evidence="5">
    <location>
        <begin position="1"/>
        <end position="92"/>
    </location>
</feature>
<evidence type="ECO:0000313" key="8">
    <source>
        <dbReference type="EMBL" id="NMH93936.1"/>
    </source>
</evidence>
<dbReference type="SUPFAM" id="SSF46894">
    <property type="entry name" value="C-terminal effector domain of the bipartite response regulators"/>
    <property type="match status" value="1"/>
</dbReference>
<dbReference type="SUPFAM" id="SSF48452">
    <property type="entry name" value="TPR-like"/>
    <property type="match status" value="3"/>
</dbReference>
<comment type="similarity">
    <text evidence="1">Belongs to the AfsR/DnrI/RedD regulatory family.</text>
</comment>